<dbReference type="PANTHER" id="PTHR43046:SF2">
    <property type="entry name" value="8-OXO-DGTP DIPHOSPHATASE-RELATED"/>
    <property type="match status" value="1"/>
</dbReference>
<evidence type="ECO:0000259" key="3">
    <source>
        <dbReference type="PROSITE" id="PS51462"/>
    </source>
</evidence>
<dbReference type="Gene3D" id="3.90.79.10">
    <property type="entry name" value="Nucleoside Triphosphate Pyrophosphohydrolase"/>
    <property type="match status" value="1"/>
</dbReference>
<evidence type="ECO:0000256" key="2">
    <source>
        <dbReference type="ARBA" id="ARBA00022801"/>
    </source>
</evidence>
<sequence length="146" mass="15452">MSAVVLRDELGRVLNVRKRGTSALMLPGGKHEPGEDPRDTAVRECAEELDLALDRAALRPLGVFRTAAANEPGHLVEATVFEHPLVPEAATATPQAEIAQLEWVDPTLARDDLAPLNTELVFPALLAEQAAGAATADPTTTEPSTS</sequence>
<dbReference type="Proteomes" id="UP001646141">
    <property type="component" value="Unassembled WGS sequence"/>
</dbReference>
<dbReference type="InterPro" id="IPR015797">
    <property type="entry name" value="NUDIX_hydrolase-like_dom_sf"/>
</dbReference>
<dbReference type="EMBL" id="QYAD01000001">
    <property type="protein sequence ID" value="MBL3688995.1"/>
    <property type="molecule type" value="Genomic_DNA"/>
</dbReference>
<evidence type="ECO:0000256" key="1">
    <source>
        <dbReference type="ARBA" id="ARBA00001946"/>
    </source>
</evidence>
<keyword evidence="5" id="KW-1185">Reference proteome</keyword>
<proteinExistence type="predicted"/>
<accession>A0ABS1SLG8</accession>
<comment type="caution">
    <text evidence="4">The sequence shown here is derived from an EMBL/GenBank/DDBJ whole genome shotgun (WGS) entry which is preliminary data.</text>
</comment>
<keyword evidence="2" id="KW-0378">Hydrolase</keyword>
<evidence type="ECO:0000313" key="5">
    <source>
        <dbReference type="Proteomes" id="UP001646141"/>
    </source>
</evidence>
<organism evidence="4 5">
    <name type="scientific">Leucobacter chromiireducens subsp. chromiireducens</name>
    <dbReference type="NCBI Taxonomy" id="660067"/>
    <lineage>
        <taxon>Bacteria</taxon>
        <taxon>Bacillati</taxon>
        <taxon>Actinomycetota</taxon>
        <taxon>Actinomycetes</taxon>
        <taxon>Micrococcales</taxon>
        <taxon>Microbacteriaceae</taxon>
        <taxon>Leucobacter</taxon>
    </lineage>
</organism>
<name>A0ABS1SLG8_9MICO</name>
<feature type="domain" description="Nudix hydrolase" evidence="3">
    <location>
        <begin position="1"/>
        <end position="127"/>
    </location>
</feature>
<evidence type="ECO:0000313" key="4">
    <source>
        <dbReference type="EMBL" id="MBL3688995.1"/>
    </source>
</evidence>
<gene>
    <name evidence="4" type="ORF">D3226_03360</name>
</gene>
<protein>
    <submittedName>
        <fullName evidence="4">NUDIX domain-containing protein</fullName>
    </submittedName>
</protein>
<dbReference type="InterPro" id="IPR000086">
    <property type="entry name" value="NUDIX_hydrolase_dom"/>
</dbReference>
<dbReference type="SUPFAM" id="SSF55811">
    <property type="entry name" value="Nudix"/>
    <property type="match status" value="1"/>
</dbReference>
<comment type="cofactor">
    <cofactor evidence="1">
        <name>Mg(2+)</name>
        <dbReference type="ChEBI" id="CHEBI:18420"/>
    </cofactor>
</comment>
<dbReference type="Pfam" id="PF00293">
    <property type="entry name" value="NUDIX"/>
    <property type="match status" value="1"/>
</dbReference>
<reference evidence="4 5" key="1">
    <citation type="submission" date="2018-09" db="EMBL/GenBank/DDBJ databases">
        <title>Comparative genomics of Leucobacter spp.</title>
        <authorList>
            <person name="Reis A.C."/>
            <person name="Kolvenbach B.A."/>
            <person name="Corvini P.F.X."/>
            <person name="Nunes O.C."/>
        </authorList>
    </citation>
    <scope>NUCLEOTIDE SEQUENCE [LARGE SCALE GENOMIC DNA]</scope>
    <source>
        <strain evidence="4 5">L-1</strain>
    </source>
</reference>
<dbReference type="PANTHER" id="PTHR43046">
    <property type="entry name" value="GDP-MANNOSE MANNOSYL HYDROLASE"/>
    <property type="match status" value="1"/>
</dbReference>
<dbReference type="PROSITE" id="PS51462">
    <property type="entry name" value="NUDIX"/>
    <property type="match status" value="1"/>
</dbReference>
<dbReference type="CDD" id="cd04690">
    <property type="entry name" value="NUDIX_Hydrolase"/>
    <property type="match status" value="1"/>
</dbReference>